<dbReference type="Gene3D" id="3.40.50.300">
    <property type="entry name" value="P-loop containing nucleotide triphosphate hydrolases"/>
    <property type="match status" value="1"/>
</dbReference>
<name>A0A1I0X196_SELRU</name>
<evidence type="ECO:0000313" key="4">
    <source>
        <dbReference type="Proteomes" id="UP000183843"/>
    </source>
</evidence>
<evidence type="ECO:0000256" key="1">
    <source>
        <dbReference type="ARBA" id="ARBA00006611"/>
    </source>
</evidence>
<dbReference type="Gene3D" id="3.30.450.380">
    <property type="match status" value="1"/>
</dbReference>
<accession>A0A1I0X196</accession>
<reference evidence="3 4" key="1">
    <citation type="submission" date="2016-10" db="EMBL/GenBank/DDBJ databases">
        <authorList>
            <person name="de Groot N.N."/>
        </authorList>
    </citation>
    <scope>NUCLEOTIDE SEQUENCE [LARGE SCALE GENOMIC DNA]</scope>
    <source>
        <strain evidence="3 4">L14</strain>
    </source>
</reference>
<dbReference type="EMBL" id="FOJX01000004">
    <property type="protein sequence ID" value="SFA94136.1"/>
    <property type="molecule type" value="Genomic_DNA"/>
</dbReference>
<dbReference type="Proteomes" id="UP000183843">
    <property type="component" value="Unassembled WGS sequence"/>
</dbReference>
<dbReference type="InterPro" id="IPR050921">
    <property type="entry name" value="T4SS_GSP_E_ATPase"/>
</dbReference>
<dbReference type="AlphaFoldDB" id="A0A1I0X196"/>
<dbReference type="InterPro" id="IPR001482">
    <property type="entry name" value="T2SS/T4SS_dom"/>
</dbReference>
<evidence type="ECO:0000259" key="2">
    <source>
        <dbReference type="Pfam" id="PF00437"/>
    </source>
</evidence>
<sequence>MSLLARLGRIDGKNKQVKIFSSHDESQDTVEESSYQAIKHRIHQLIVDDMTPEEQRILSAANHDSRQIEAVIYKYCQRVIENEPFAVPRGHIPQLVADIRDEMLGLGPIQSLLNDDSITEVMVNGPQKVFVERLGKLELTDVKFHDNAHLLNIIERILTPLGRRIDESSPLVDARLEDGSRVNIIIPPLSLVGPAVTIRKFSKKPLTVENLISFGTLDEKMAKFLQACVKARVNILVSGGTGSGKTTTLNVVSSFIPQRERIVTIEDAAELRLQQEHVVTLESRPANIEGKGQISIRDLVRNALRMRPDRIIVGEVRSGEALDMLQAMNTGHDGSLTTAHANSPRDALSRLETMVLMSGLELPVRAIREQISSAIDLIVHQSRLRDGSRKITHITEVQHMEGNTITTQDIFRYEQTGFDDVGKAIGHFVPTGLQPSFMDKFELNGVELPENFFMPESRAMEVYKRSAMR</sequence>
<dbReference type="InterPro" id="IPR027417">
    <property type="entry name" value="P-loop_NTPase"/>
</dbReference>
<protein>
    <submittedName>
        <fullName evidence="3">Pilus assembly protein CpaF</fullName>
    </submittedName>
</protein>
<dbReference type="CDD" id="cd01130">
    <property type="entry name" value="VirB11-like_ATPase"/>
    <property type="match status" value="1"/>
</dbReference>
<dbReference type="RefSeq" id="WP_074814611.1">
    <property type="nucleotide sequence ID" value="NZ_FOJX01000004.1"/>
</dbReference>
<gene>
    <name evidence="3" type="ORF">SAMN05216587_10446</name>
</gene>
<dbReference type="FunFam" id="3.40.50.300:FF:000521">
    <property type="entry name" value="Type II secretion system protein E"/>
    <property type="match status" value="1"/>
</dbReference>
<comment type="similarity">
    <text evidence="1">Belongs to the GSP E family.</text>
</comment>
<evidence type="ECO:0000313" key="3">
    <source>
        <dbReference type="EMBL" id="SFA94136.1"/>
    </source>
</evidence>
<dbReference type="PANTHER" id="PTHR30486">
    <property type="entry name" value="TWITCHING MOTILITY PROTEIN PILT"/>
    <property type="match status" value="1"/>
</dbReference>
<dbReference type="Pfam" id="PF00437">
    <property type="entry name" value="T2SSE"/>
    <property type="match status" value="1"/>
</dbReference>
<dbReference type="SUPFAM" id="SSF52540">
    <property type="entry name" value="P-loop containing nucleoside triphosphate hydrolases"/>
    <property type="match status" value="1"/>
</dbReference>
<dbReference type="PANTHER" id="PTHR30486:SF15">
    <property type="entry name" value="TYPE II_IV SECRETION SYSTEM ATPASE"/>
    <property type="match status" value="1"/>
</dbReference>
<proteinExistence type="inferred from homology"/>
<organism evidence="3 4">
    <name type="scientific">Selenomonas ruminantium</name>
    <dbReference type="NCBI Taxonomy" id="971"/>
    <lineage>
        <taxon>Bacteria</taxon>
        <taxon>Bacillati</taxon>
        <taxon>Bacillota</taxon>
        <taxon>Negativicutes</taxon>
        <taxon>Selenomonadales</taxon>
        <taxon>Selenomonadaceae</taxon>
        <taxon>Selenomonas</taxon>
    </lineage>
</organism>
<feature type="domain" description="Bacterial type II secretion system protein E" evidence="2">
    <location>
        <begin position="105"/>
        <end position="385"/>
    </location>
</feature>
<dbReference type="GO" id="GO:0016887">
    <property type="term" value="F:ATP hydrolysis activity"/>
    <property type="evidence" value="ECO:0007669"/>
    <property type="project" value="InterPro"/>
</dbReference>